<keyword evidence="1" id="KW-0472">Membrane</keyword>
<feature type="transmembrane region" description="Helical" evidence="1">
    <location>
        <begin position="98"/>
        <end position="117"/>
    </location>
</feature>
<name>W9R6I9_9ROSA</name>
<dbReference type="Proteomes" id="UP000030645">
    <property type="component" value="Unassembled WGS sequence"/>
</dbReference>
<evidence type="ECO:0000256" key="1">
    <source>
        <dbReference type="SAM" id="Phobius"/>
    </source>
</evidence>
<accession>W9R6I9</accession>
<proteinExistence type="predicted"/>
<gene>
    <name evidence="2" type="ORF">L484_008240</name>
</gene>
<keyword evidence="3" id="KW-1185">Reference proteome</keyword>
<protein>
    <submittedName>
        <fullName evidence="2">Uncharacterized protein</fullName>
    </submittedName>
</protein>
<dbReference type="AlphaFoldDB" id="W9R6I9"/>
<evidence type="ECO:0000313" key="3">
    <source>
        <dbReference type="Proteomes" id="UP000030645"/>
    </source>
</evidence>
<dbReference type="EMBL" id="KE344371">
    <property type="protein sequence ID" value="EXB59000.1"/>
    <property type="molecule type" value="Genomic_DNA"/>
</dbReference>
<keyword evidence="1" id="KW-1133">Transmembrane helix</keyword>
<organism evidence="2 3">
    <name type="scientific">Morus notabilis</name>
    <dbReference type="NCBI Taxonomy" id="981085"/>
    <lineage>
        <taxon>Eukaryota</taxon>
        <taxon>Viridiplantae</taxon>
        <taxon>Streptophyta</taxon>
        <taxon>Embryophyta</taxon>
        <taxon>Tracheophyta</taxon>
        <taxon>Spermatophyta</taxon>
        <taxon>Magnoliopsida</taxon>
        <taxon>eudicotyledons</taxon>
        <taxon>Gunneridae</taxon>
        <taxon>Pentapetalae</taxon>
        <taxon>rosids</taxon>
        <taxon>fabids</taxon>
        <taxon>Rosales</taxon>
        <taxon>Moraceae</taxon>
        <taxon>Moreae</taxon>
        <taxon>Morus</taxon>
    </lineage>
</organism>
<reference evidence="3" key="1">
    <citation type="submission" date="2013-01" db="EMBL/GenBank/DDBJ databases">
        <title>Draft Genome Sequence of a Mulberry Tree, Morus notabilis C.K. Schneid.</title>
        <authorList>
            <person name="He N."/>
            <person name="Zhao S."/>
        </authorList>
    </citation>
    <scope>NUCLEOTIDE SEQUENCE</scope>
</reference>
<sequence>MERKEEVVMVDLWRERENEEDQRHLRRDYAESFLKFVIGSKASFVIEEEDGAGLEPTVIKAAEEVAKGASWRDLLEPGVKRALIDEGTKIFEKFTKRLLFSSVLVITVCVTRVNGLLGMV</sequence>
<keyword evidence="1" id="KW-0812">Transmembrane</keyword>
<evidence type="ECO:0000313" key="2">
    <source>
        <dbReference type="EMBL" id="EXB59000.1"/>
    </source>
</evidence>